<proteinExistence type="predicted"/>
<dbReference type="Proteomes" id="UP001069090">
    <property type="component" value="Unassembled WGS sequence"/>
</dbReference>
<comment type="caution">
    <text evidence="1">The sequence shown here is derived from an EMBL/GenBank/DDBJ whole genome shotgun (WGS) entry which is preliminary data.</text>
</comment>
<sequence>MTSWNYRIIKKTDPLNNEQVYQVHEVYYSSNGAIECWNDNPVEPMGVNTAGLRNDIQAFLSAFRLPAMQQQIINGRHTLVEEQLPANKPDSYNDYQQKTERAISYINQILGNNLILKKDPALRQAFEKVDLALHDLKNLAAAEHQALISPLKSSG</sequence>
<keyword evidence="2" id="KW-1185">Reference proteome</keyword>
<dbReference type="AlphaFoldDB" id="A0A9J6RJR9"/>
<evidence type="ECO:0000313" key="2">
    <source>
        <dbReference type="Proteomes" id="UP001069090"/>
    </source>
</evidence>
<organism evidence="1 2">
    <name type="scientific">Dasania phycosphaerae</name>
    <dbReference type="NCBI Taxonomy" id="2950436"/>
    <lineage>
        <taxon>Bacteria</taxon>
        <taxon>Pseudomonadati</taxon>
        <taxon>Pseudomonadota</taxon>
        <taxon>Gammaproteobacteria</taxon>
        <taxon>Cellvibrionales</taxon>
        <taxon>Spongiibacteraceae</taxon>
        <taxon>Dasania</taxon>
    </lineage>
</organism>
<gene>
    <name evidence="1" type="ORF">O0V09_05580</name>
</gene>
<name>A0A9J6RJR9_9GAMM</name>
<dbReference type="RefSeq" id="WP_258330811.1">
    <property type="nucleotide sequence ID" value="NZ_JAPTGG010000003.1"/>
</dbReference>
<dbReference type="EMBL" id="JAPTGG010000003">
    <property type="protein sequence ID" value="MCZ0864660.1"/>
    <property type="molecule type" value="Genomic_DNA"/>
</dbReference>
<reference evidence="1 2" key="1">
    <citation type="submission" date="2022-12" db="EMBL/GenBank/DDBJ databases">
        <title>Dasania phycosphaerae sp. nov., isolated from particulate material of the south coast of Korea.</title>
        <authorList>
            <person name="Jiang Y."/>
        </authorList>
    </citation>
    <scope>NUCLEOTIDE SEQUENCE [LARGE SCALE GENOMIC DNA]</scope>
    <source>
        <strain evidence="1 2">GY-19</strain>
    </source>
</reference>
<accession>A0A9J6RJR9</accession>
<protein>
    <submittedName>
        <fullName evidence="1">Uncharacterized protein</fullName>
    </submittedName>
</protein>
<evidence type="ECO:0000313" key="1">
    <source>
        <dbReference type="EMBL" id="MCZ0864660.1"/>
    </source>
</evidence>